<dbReference type="PANTHER" id="PTHR12681">
    <property type="entry name" value="ZINC FINGER-CONTAINING PROTEIN P48ZNF"/>
    <property type="match status" value="1"/>
</dbReference>
<dbReference type="GO" id="GO:0005829">
    <property type="term" value="C:cytosol"/>
    <property type="evidence" value="ECO:0007669"/>
    <property type="project" value="TreeGrafter"/>
</dbReference>
<name>A0A820GR69_9BILA</name>
<protein>
    <recommendedName>
        <fullName evidence="2">C3H1-type domain-containing protein</fullName>
    </recommendedName>
</protein>
<evidence type="ECO:0000256" key="1">
    <source>
        <dbReference type="PROSITE-ProRule" id="PRU00723"/>
    </source>
</evidence>
<dbReference type="GO" id="GO:0003729">
    <property type="term" value="F:mRNA binding"/>
    <property type="evidence" value="ECO:0007669"/>
    <property type="project" value="TreeGrafter"/>
</dbReference>
<evidence type="ECO:0000313" key="4">
    <source>
        <dbReference type="EMBL" id="CAF4481017.1"/>
    </source>
</evidence>
<evidence type="ECO:0000259" key="2">
    <source>
        <dbReference type="PROSITE" id="PS50103"/>
    </source>
</evidence>
<keyword evidence="1" id="KW-0479">Metal-binding</keyword>
<evidence type="ECO:0000313" key="5">
    <source>
        <dbReference type="Proteomes" id="UP000663866"/>
    </source>
</evidence>
<keyword evidence="1" id="KW-0862">Zinc</keyword>
<feature type="domain" description="C3H1-type" evidence="2">
    <location>
        <begin position="1"/>
        <end position="33"/>
    </location>
</feature>
<dbReference type="GO" id="GO:0008270">
    <property type="term" value="F:zinc ion binding"/>
    <property type="evidence" value="ECO:0007669"/>
    <property type="project" value="UniProtKB-KW"/>
</dbReference>
<keyword evidence="1" id="KW-0863">Zinc-finger</keyword>
<dbReference type="EMBL" id="CAJOBG010050574">
    <property type="protein sequence ID" value="CAF4481017.1"/>
    <property type="molecule type" value="Genomic_DNA"/>
</dbReference>
<feature type="zinc finger region" description="C3H1-type" evidence="1">
    <location>
        <begin position="1"/>
        <end position="33"/>
    </location>
</feature>
<dbReference type="PANTHER" id="PTHR12681:SF0">
    <property type="entry name" value="ZINC FINGER CCCH DOMAIN-CONTAINING PROTEIN 15"/>
    <property type="match status" value="1"/>
</dbReference>
<gene>
    <name evidence="3" type="ORF">OVN521_LOCUS30659</name>
    <name evidence="4" type="ORF">OVN521_LOCUS39625</name>
</gene>
<organism evidence="3 5">
    <name type="scientific">Rotaria magnacalcarata</name>
    <dbReference type="NCBI Taxonomy" id="392030"/>
    <lineage>
        <taxon>Eukaryota</taxon>
        <taxon>Metazoa</taxon>
        <taxon>Spiralia</taxon>
        <taxon>Gnathifera</taxon>
        <taxon>Rotifera</taxon>
        <taxon>Eurotatoria</taxon>
        <taxon>Bdelloidea</taxon>
        <taxon>Philodinida</taxon>
        <taxon>Philodinidae</taxon>
        <taxon>Rotaria</taxon>
    </lineage>
</organism>
<dbReference type="AlphaFoldDB" id="A0A820GR69"/>
<evidence type="ECO:0000313" key="3">
    <source>
        <dbReference type="EMBL" id="CAF4283486.1"/>
    </source>
</evidence>
<comment type="caution">
    <text evidence="3">The sequence shown here is derived from an EMBL/GenBank/DDBJ whole genome shotgun (WGS) entry which is preliminary data.</text>
</comment>
<sequence length="35" mass="3995">VCKFFLEAVENNTYGWFWTCQNGAACQYKHALPPG</sequence>
<keyword evidence="5" id="KW-1185">Reference proteome</keyword>
<feature type="non-terminal residue" evidence="3">
    <location>
        <position position="1"/>
    </location>
</feature>
<dbReference type="GO" id="GO:0002181">
    <property type="term" value="P:cytoplasmic translation"/>
    <property type="evidence" value="ECO:0007669"/>
    <property type="project" value="TreeGrafter"/>
</dbReference>
<proteinExistence type="predicted"/>
<dbReference type="EMBL" id="CAJOBG010011239">
    <property type="protein sequence ID" value="CAF4283486.1"/>
    <property type="molecule type" value="Genomic_DNA"/>
</dbReference>
<reference evidence="3" key="1">
    <citation type="submission" date="2021-02" db="EMBL/GenBank/DDBJ databases">
        <authorList>
            <person name="Nowell W R."/>
        </authorList>
    </citation>
    <scope>NUCLEOTIDE SEQUENCE</scope>
</reference>
<dbReference type="PROSITE" id="PS50103">
    <property type="entry name" value="ZF_C3H1"/>
    <property type="match status" value="1"/>
</dbReference>
<dbReference type="Proteomes" id="UP000663866">
    <property type="component" value="Unassembled WGS sequence"/>
</dbReference>
<dbReference type="InterPro" id="IPR000571">
    <property type="entry name" value="Znf_CCCH"/>
</dbReference>
<accession>A0A820GR69</accession>